<dbReference type="SUPFAM" id="SSF52833">
    <property type="entry name" value="Thioredoxin-like"/>
    <property type="match status" value="1"/>
</dbReference>
<gene>
    <name evidence="2" type="ORF">ENV54_03995</name>
</gene>
<dbReference type="CDD" id="cd02976">
    <property type="entry name" value="NrdH"/>
    <property type="match status" value="1"/>
</dbReference>
<dbReference type="InterPro" id="IPR036249">
    <property type="entry name" value="Thioredoxin-like_sf"/>
</dbReference>
<accession>A0A7C4AR42</accession>
<reference evidence="2" key="1">
    <citation type="journal article" date="2020" name="mSystems">
        <title>Genome- and Community-Level Interaction Insights into Carbon Utilization and Element Cycling Functions of Hydrothermarchaeota in Hydrothermal Sediment.</title>
        <authorList>
            <person name="Zhou Z."/>
            <person name="Liu Y."/>
            <person name="Xu W."/>
            <person name="Pan J."/>
            <person name="Luo Z.H."/>
            <person name="Li M."/>
        </authorList>
    </citation>
    <scope>NUCLEOTIDE SEQUENCE [LARGE SCALE GENOMIC DNA]</scope>
    <source>
        <strain evidence="2">SpSt-769</strain>
    </source>
</reference>
<evidence type="ECO:0000313" key="2">
    <source>
        <dbReference type="EMBL" id="HGH60444.1"/>
    </source>
</evidence>
<dbReference type="AlphaFoldDB" id="A0A7C4AR42"/>
<comment type="caution">
    <text evidence="2">The sequence shown here is derived from an EMBL/GenBank/DDBJ whole genome shotgun (WGS) entry which is preliminary data.</text>
</comment>
<dbReference type="Gene3D" id="3.40.30.10">
    <property type="entry name" value="Glutaredoxin"/>
    <property type="match status" value="1"/>
</dbReference>
<organism evidence="2">
    <name type="scientific">Desulfomonile tiedjei</name>
    <dbReference type="NCBI Taxonomy" id="2358"/>
    <lineage>
        <taxon>Bacteria</taxon>
        <taxon>Pseudomonadati</taxon>
        <taxon>Thermodesulfobacteriota</taxon>
        <taxon>Desulfomonilia</taxon>
        <taxon>Desulfomonilales</taxon>
        <taxon>Desulfomonilaceae</taxon>
        <taxon>Desulfomonile</taxon>
    </lineage>
</organism>
<evidence type="ECO:0000259" key="1">
    <source>
        <dbReference type="Pfam" id="PF00462"/>
    </source>
</evidence>
<dbReference type="EMBL" id="DTGT01000125">
    <property type="protein sequence ID" value="HGH60444.1"/>
    <property type="molecule type" value="Genomic_DNA"/>
</dbReference>
<sequence length="90" mass="10042">MEKCKLYSLSTCSHCKSCKRLLGECGVEYEFTDVDLLPEAERNEVLDEIKRLTNRCAFPTLIVGDKVIVGYREDEIREAIGAPRTAASGS</sequence>
<feature type="domain" description="Glutaredoxin" evidence="1">
    <location>
        <begin position="5"/>
        <end position="68"/>
    </location>
</feature>
<protein>
    <submittedName>
        <fullName evidence="2">Glutaredoxin family protein</fullName>
    </submittedName>
</protein>
<dbReference type="PROSITE" id="PS51354">
    <property type="entry name" value="GLUTAREDOXIN_2"/>
    <property type="match status" value="1"/>
</dbReference>
<name>A0A7C4AR42_9BACT</name>
<dbReference type="Pfam" id="PF00462">
    <property type="entry name" value="Glutaredoxin"/>
    <property type="match status" value="1"/>
</dbReference>
<proteinExistence type="predicted"/>
<dbReference type="InterPro" id="IPR002109">
    <property type="entry name" value="Glutaredoxin"/>
</dbReference>